<feature type="domain" description="Ketoreductase" evidence="1">
    <location>
        <begin position="2"/>
        <end position="177"/>
    </location>
</feature>
<dbReference type="PANTHER" id="PTHR43245">
    <property type="entry name" value="BIFUNCTIONAL POLYMYXIN RESISTANCE PROTEIN ARNA"/>
    <property type="match status" value="1"/>
</dbReference>
<dbReference type="PANTHER" id="PTHR43245:SF13">
    <property type="entry name" value="UDP-D-APIOSE_UDP-D-XYLOSE SYNTHASE 2"/>
    <property type="match status" value="1"/>
</dbReference>
<reference evidence="2" key="1">
    <citation type="submission" date="2023-12" db="EMBL/GenBank/DDBJ databases">
        <title>Fervidustalea candida gen. nov., sp. nov., a novel member of the family Paenibacillaceae isolated from a geothermal area.</title>
        <authorList>
            <person name="Li W.-J."/>
            <person name="Jiao J.-Y."/>
            <person name="Chen Y."/>
        </authorList>
    </citation>
    <scope>NUCLEOTIDE SEQUENCE</scope>
    <source>
        <strain evidence="2">SYSU GA230002</strain>
    </source>
</reference>
<organism evidence="2 3">
    <name type="scientific">Ferviditalea candida</name>
    <dbReference type="NCBI Taxonomy" id="3108399"/>
    <lineage>
        <taxon>Bacteria</taxon>
        <taxon>Bacillati</taxon>
        <taxon>Bacillota</taxon>
        <taxon>Bacilli</taxon>
        <taxon>Bacillales</taxon>
        <taxon>Paenibacillaceae</taxon>
        <taxon>Ferviditalea</taxon>
    </lineage>
</organism>
<evidence type="ECO:0000313" key="3">
    <source>
        <dbReference type="Proteomes" id="UP001310386"/>
    </source>
</evidence>
<sequence length="316" mass="34298">MATYLVTGGAGFIGSGLVEALLKRHHEVRVLDNFSSGTVHNLREVQRDVVLIHGDIRDPEACRKAVSGADYVLHHAALSSVPQSVANPAAVHDVNVTGTLNILIAARDCGVKRVVLASSSAVYGNSPELPEVETLRPDPVSPYGVSKLFLETYAGLFYQAYGLETISLRYFNVFGPRQDPDSQYAAVIPKFITALLGGRAPVIFGDGEQTRDFVFIEDVVQANLQACAAGLDACGRAYNVAGGERISVNRLVQEIGQLLNEQTEPLYEAARPGDIRHSYADISLSADLLNFRPEVSLRSGLSRTIAWYRETVINDK</sequence>
<keyword evidence="3" id="KW-1185">Reference proteome</keyword>
<dbReference type="InterPro" id="IPR057326">
    <property type="entry name" value="KR_dom"/>
</dbReference>
<comment type="caution">
    <text evidence="2">The sequence shown here is derived from an EMBL/GenBank/DDBJ whole genome shotgun (WGS) entry which is preliminary data.</text>
</comment>
<dbReference type="CDD" id="cd05256">
    <property type="entry name" value="UDP_AE_SDR_e"/>
    <property type="match status" value="1"/>
</dbReference>
<dbReference type="SUPFAM" id="SSF51735">
    <property type="entry name" value="NAD(P)-binding Rossmann-fold domains"/>
    <property type="match status" value="1"/>
</dbReference>
<dbReference type="Pfam" id="PF01370">
    <property type="entry name" value="Epimerase"/>
    <property type="match status" value="1"/>
</dbReference>
<name>A0ABU5ZGJ0_9BACL</name>
<dbReference type="Proteomes" id="UP001310386">
    <property type="component" value="Unassembled WGS sequence"/>
</dbReference>
<proteinExistence type="predicted"/>
<dbReference type="SMART" id="SM00822">
    <property type="entry name" value="PKS_KR"/>
    <property type="match status" value="1"/>
</dbReference>
<dbReference type="InterPro" id="IPR001509">
    <property type="entry name" value="Epimerase_deHydtase"/>
</dbReference>
<gene>
    <name evidence="2" type="ORF">VF724_04830</name>
</gene>
<evidence type="ECO:0000313" key="2">
    <source>
        <dbReference type="EMBL" id="MEB3100982.1"/>
    </source>
</evidence>
<dbReference type="InterPro" id="IPR036291">
    <property type="entry name" value="NAD(P)-bd_dom_sf"/>
</dbReference>
<protein>
    <submittedName>
        <fullName evidence="2">SDR family oxidoreductase</fullName>
    </submittedName>
</protein>
<dbReference type="PRINTS" id="PR01713">
    <property type="entry name" value="NUCEPIMERASE"/>
</dbReference>
<dbReference type="EMBL" id="JAYJLD010000005">
    <property type="protein sequence ID" value="MEB3100982.1"/>
    <property type="molecule type" value="Genomic_DNA"/>
</dbReference>
<dbReference type="Gene3D" id="3.40.50.720">
    <property type="entry name" value="NAD(P)-binding Rossmann-like Domain"/>
    <property type="match status" value="1"/>
</dbReference>
<dbReference type="InterPro" id="IPR050177">
    <property type="entry name" value="Lipid_A_modif_metabolic_enz"/>
</dbReference>
<dbReference type="Gene3D" id="3.90.25.10">
    <property type="entry name" value="UDP-galactose 4-epimerase, domain 1"/>
    <property type="match status" value="1"/>
</dbReference>
<dbReference type="RefSeq" id="WP_371753099.1">
    <property type="nucleotide sequence ID" value="NZ_JAYJLD010000005.1"/>
</dbReference>
<accession>A0ABU5ZGJ0</accession>
<evidence type="ECO:0000259" key="1">
    <source>
        <dbReference type="SMART" id="SM00822"/>
    </source>
</evidence>